<dbReference type="PANTHER" id="PTHR12424">
    <property type="entry name" value="TWEETY-RELATED"/>
    <property type="match status" value="1"/>
</dbReference>
<dbReference type="GeneID" id="585805"/>
<dbReference type="OrthoDB" id="187568at2759"/>
<feature type="transmembrane region" description="Helical" evidence="13">
    <location>
        <begin position="99"/>
        <end position="117"/>
    </location>
</feature>
<feature type="compositionally biased region" description="Basic and acidic residues" evidence="14">
    <location>
        <begin position="556"/>
        <end position="574"/>
    </location>
</feature>
<feature type="transmembrane region" description="Helical" evidence="13">
    <location>
        <begin position="51"/>
        <end position="78"/>
    </location>
</feature>
<keyword evidence="12 13" id="KW-0407">Ion channel</keyword>
<evidence type="ECO:0000313" key="16">
    <source>
        <dbReference type="Proteomes" id="UP000007110"/>
    </source>
</evidence>
<dbReference type="EnsemblMetazoa" id="XM_011666599">
    <property type="protein sequence ID" value="XP_011664901"/>
    <property type="gene ID" value="LOC585805"/>
</dbReference>
<sequence length="588" mass="65612">MWQLIEHYYSQNYTVFWLAEFFHSWPHISYNGLKKQDSTFDPTNQKYIESLIFWAAVPILWLLLTLVLSLFFSCCLCCKRRRSLDPSRARLSVNCPQRFLIIASFVCLGLLGVGYYGNETTAIGIHHFINSANGINDTVTNVDYKINKIEDDLGSIIPSEVASLESELRKNVSNTTALGIMLEMTASLTQASEMAAANLTEISEKISLSGLDSSQLISNIKYYDYFRWMGMTLILTFQVVTCLFILLAASKASRYLLVLSSILCIVCILMIWCLVGAELFIEVGLGDLCVDPSQYIMTETSKKSEISQDVLEYYIQCTDSSLNPFSLAITEANNYLASAHKSVFSLEGMVREYAPSSQTYVDAVGVALADVSEYTQHVTALVDCTGIHKDYITALNGICYHTIAGVGFLLVSGIVLGLLITLVLCMSSTLAARIARRKINYEVDQEDPFLPTPNSTATLERFRRRGQEPTDSARVTPPLAPISPTRPHSQHGFGSRSVPSPPRYHRYEPPFEMVNPRPPAGRTSYVSHQRDSYMEDSVTTTRGNYDTPPPTYTMAMRRDGNRRTPDGRSAREEQSNQNRLSAGSASLV</sequence>
<feature type="transmembrane region" description="Helical" evidence="13">
    <location>
        <begin position="255"/>
        <end position="277"/>
    </location>
</feature>
<feature type="compositionally biased region" description="Polar residues" evidence="14">
    <location>
        <begin position="575"/>
        <end position="588"/>
    </location>
</feature>
<evidence type="ECO:0000256" key="2">
    <source>
        <dbReference type="ARBA" id="ARBA00009849"/>
    </source>
</evidence>
<dbReference type="InParanoid" id="A0A7M7HKD7"/>
<evidence type="ECO:0000256" key="6">
    <source>
        <dbReference type="ARBA" id="ARBA00022989"/>
    </source>
</evidence>
<evidence type="ECO:0000256" key="9">
    <source>
        <dbReference type="ARBA" id="ARBA00023173"/>
    </source>
</evidence>
<keyword evidence="9 13" id="KW-0869">Chloride channel</keyword>
<keyword evidence="16" id="KW-1185">Reference proteome</keyword>
<evidence type="ECO:0000256" key="7">
    <source>
        <dbReference type="ARBA" id="ARBA00023065"/>
    </source>
</evidence>
<feature type="region of interest" description="Disordered" evidence="14">
    <location>
        <begin position="463"/>
        <end position="588"/>
    </location>
</feature>
<evidence type="ECO:0000256" key="4">
    <source>
        <dbReference type="ARBA" id="ARBA00022475"/>
    </source>
</evidence>
<evidence type="ECO:0000256" key="5">
    <source>
        <dbReference type="ARBA" id="ARBA00022692"/>
    </source>
</evidence>
<keyword evidence="3 13" id="KW-0813">Transport</keyword>
<dbReference type="KEGG" id="spu:585805"/>
<accession>A0A7M7HKD7</accession>
<comment type="subcellular location">
    <subcellularLocation>
        <location evidence="1 13">Cell membrane</location>
        <topology evidence="1 13">Multi-pass membrane protein</topology>
    </subcellularLocation>
</comment>
<dbReference type="FunCoup" id="A0A7M7HKD7">
    <property type="interactions" value="1484"/>
</dbReference>
<feature type="transmembrane region" description="Helical" evidence="13">
    <location>
        <begin position="403"/>
        <end position="431"/>
    </location>
</feature>
<dbReference type="Proteomes" id="UP000007110">
    <property type="component" value="Unassembled WGS sequence"/>
</dbReference>
<proteinExistence type="inferred from homology"/>
<evidence type="ECO:0000256" key="1">
    <source>
        <dbReference type="ARBA" id="ARBA00004651"/>
    </source>
</evidence>
<dbReference type="RefSeq" id="XP_011664901.2">
    <property type="nucleotide sequence ID" value="XM_011666599.2"/>
</dbReference>
<dbReference type="PANTHER" id="PTHR12424:SF8">
    <property type="entry name" value="PROTEIN TWEETY"/>
    <property type="match status" value="1"/>
</dbReference>
<organism evidence="15 16">
    <name type="scientific">Strongylocentrotus purpuratus</name>
    <name type="common">Purple sea urchin</name>
    <dbReference type="NCBI Taxonomy" id="7668"/>
    <lineage>
        <taxon>Eukaryota</taxon>
        <taxon>Metazoa</taxon>
        <taxon>Echinodermata</taxon>
        <taxon>Eleutherozoa</taxon>
        <taxon>Echinozoa</taxon>
        <taxon>Echinoidea</taxon>
        <taxon>Euechinoidea</taxon>
        <taxon>Echinacea</taxon>
        <taxon>Camarodonta</taxon>
        <taxon>Echinidea</taxon>
        <taxon>Strongylocentrotidae</taxon>
        <taxon>Strongylocentrotus</taxon>
    </lineage>
</organism>
<evidence type="ECO:0000256" key="13">
    <source>
        <dbReference type="RuleBase" id="RU361114"/>
    </source>
</evidence>
<evidence type="ECO:0000256" key="11">
    <source>
        <dbReference type="ARBA" id="ARBA00023214"/>
    </source>
</evidence>
<evidence type="ECO:0000256" key="10">
    <source>
        <dbReference type="ARBA" id="ARBA00023180"/>
    </source>
</evidence>
<feature type="transmembrane region" description="Helical" evidence="13">
    <location>
        <begin position="225"/>
        <end position="248"/>
    </location>
</feature>
<keyword evidence="5 13" id="KW-0812">Transmembrane</keyword>
<evidence type="ECO:0000256" key="12">
    <source>
        <dbReference type="ARBA" id="ARBA00023303"/>
    </source>
</evidence>
<protein>
    <recommendedName>
        <fullName evidence="13">Protein tweety homolog</fullName>
    </recommendedName>
</protein>
<evidence type="ECO:0000256" key="14">
    <source>
        <dbReference type="SAM" id="MobiDB-lite"/>
    </source>
</evidence>
<dbReference type="Pfam" id="PF04906">
    <property type="entry name" value="Tweety"/>
    <property type="match status" value="1"/>
</dbReference>
<dbReference type="GO" id="GO:0072320">
    <property type="term" value="F:volume-sensitive chloride channel activity"/>
    <property type="evidence" value="ECO:0000318"/>
    <property type="project" value="GO_Central"/>
</dbReference>
<reference evidence="16" key="1">
    <citation type="submission" date="2015-02" db="EMBL/GenBank/DDBJ databases">
        <title>Genome sequencing for Strongylocentrotus purpuratus.</title>
        <authorList>
            <person name="Murali S."/>
            <person name="Liu Y."/>
            <person name="Vee V."/>
            <person name="English A."/>
            <person name="Wang M."/>
            <person name="Skinner E."/>
            <person name="Han Y."/>
            <person name="Muzny D.M."/>
            <person name="Worley K.C."/>
            <person name="Gibbs R.A."/>
        </authorList>
    </citation>
    <scope>NUCLEOTIDE SEQUENCE</scope>
</reference>
<keyword evidence="11 13" id="KW-0868">Chloride</keyword>
<keyword evidence="10" id="KW-0325">Glycoprotein</keyword>
<keyword evidence="6 13" id="KW-1133">Transmembrane helix</keyword>
<keyword evidence="7 13" id="KW-0406">Ion transport</keyword>
<dbReference type="OMA" id="MRATYMS"/>
<keyword evidence="4" id="KW-1003">Cell membrane</keyword>
<comment type="function">
    <text evidence="13">Probable chloride channel.</text>
</comment>
<evidence type="ECO:0000256" key="8">
    <source>
        <dbReference type="ARBA" id="ARBA00023136"/>
    </source>
</evidence>
<dbReference type="GO" id="GO:0005886">
    <property type="term" value="C:plasma membrane"/>
    <property type="evidence" value="ECO:0000318"/>
    <property type="project" value="GO_Central"/>
</dbReference>
<evidence type="ECO:0000313" key="15">
    <source>
        <dbReference type="EnsemblMetazoa" id="XP_011664901"/>
    </source>
</evidence>
<comment type="similarity">
    <text evidence="2 13">Belongs to the tweety family.</text>
</comment>
<dbReference type="GO" id="GO:0034707">
    <property type="term" value="C:chloride channel complex"/>
    <property type="evidence" value="ECO:0007669"/>
    <property type="project" value="UniProtKB-UniRule"/>
</dbReference>
<evidence type="ECO:0000256" key="3">
    <source>
        <dbReference type="ARBA" id="ARBA00022448"/>
    </source>
</evidence>
<keyword evidence="8 13" id="KW-0472">Membrane</keyword>
<dbReference type="InterPro" id="IPR006990">
    <property type="entry name" value="Tweety"/>
</dbReference>
<name>A0A7M7HKD7_STRPU</name>
<dbReference type="GO" id="GO:0005229">
    <property type="term" value="F:intracellularly calcium-gated chloride channel activity"/>
    <property type="evidence" value="ECO:0000318"/>
    <property type="project" value="GO_Central"/>
</dbReference>
<reference evidence="15" key="2">
    <citation type="submission" date="2021-01" db="UniProtKB">
        <authorList>
            <consortium name="EnsemblMetazoa"/>
        </authorList>
    </citation>
    <scope>IDENTIFICATION</scope>
</reference>
<dbReference type="AlphaFoldDB" id="A0A7M7HKD7"/>